<feature type="domain" description="PAS" evidence="3">
    <location>
        <begin position="348"/>
        <end position="417"/>
    </location>
</feature>
<evidence type="ECO:0000256" key="1">
    <source>
        <dbReference type="SAM" id="Coils"/>
    </source>
</evidence>
<keyword evidence="1" id="KW-0175">Coiled coil</keyword>
<dbReference type="Gene3D" id="3.30.450.40">
    <property type="match status" value="1"/>
</dbReference>
<evidence type="ECO:0000259" key="3">
    <source>
        <dbReference type="SMART" id="SM00091"/>
    </source>
</evidence>
<dbReference type="SUPFAM" id="SSF55781">
    <property type="entry name" value="GAF domain-like"/>
    <property type="match status" value="1"/>
</dbReference>
<dbReference type="Gene3D" id="3.30.450.20">
    <property type="entry name" value="PAS domain"/>
    <property type="match status" value="2"/>
</dbReference>
<name>A0A385SFP5_9BACT</name>
<dbReference type="NCBIfam" id="TIGR00229">
    <property type="entry name" value="sensory_box"/>
    <property type="match status" value="1"/>
</dbReference>
<dbReference type="SMART" id="SM00091">
    <property type="entry name" value="PAS"/>
    <property type="match status" value="2"/>
</dbReference>
<reference evidence="5" key="1">
    <citation type="submission" date="2018-09" db="EMBL/GenBank/DDBJ databases">
        <title>Chryseolinea sp. KIS68-18 isolated from soil.</title>
        <authorList>
            <person name="Weon H.-Y."/>
            <person name="Kwon S.-W."/>
            <person name="Lee S.A."/>
        </authorList>
    </citation>
    <scope>NUCLEOTIDE SEQUENCE [LARGE SCALE GENOMIC DNA]</scope>
    <source>
        <strain evidence="5">KIS68-18</strain>
    </source>
</reference>
<gene>
    <name evidence="4" type="ORF">D4L85_03710</name>
</gene>
<dbReference type="InterPro" id="IPR035965">
    <property type="entry name" value="PAS-like_dom_sf"/>
</dbReference>
<dbReference type="EMBL" id="CP032382">
    <property type="protein sequence ID" value="AYB29734.1"/>
    <property type="molecule type" value="Genomic_DNA"/>
</dbReference>
<dbReference type="InterPro" id="IPR000014">
    <property type="entry name" value="PAS"/>
</dbReference>
<keyword evidence="2" id="KW-1133">Transmembrane helix</keyword>
<dbReference type="RefSeq" id="WP_119753047.1">
    <property type="nucleotide sequence ID" value="NZ_CP032382.1"/>
</dbReference>
<evidence type="ECO:0000313" key="5">
    <source>
        <dbReference type="Proteomes" id="UP000266183"/>
    </source>
</evidence>
<evidence type="ECO:0000256" key="2">
    <source>
        <dbReference type="SAM" id="Phobius"/>
    </source>
</evidence>
<dbReference type="AlphaFoldDB" id="A0A385SFP5"/>
<keyword evidence="2" id="KW-0812">Transmembrane</keyword>
<keyword evidence="5" id="KW-1185">Reference proteome</keyword>
<dbReference type="KEGG" id="chk:D4L85_03710"/>
<dbReference type="InterPro" id="IPR003018">
    <property type="entry name" value="GAF"/>
</dbReference>
<evidence type="ECO:0000313" key="4">
    <source>
        <dbReference type="EMBL" id="AYB29734.1"/>
    </source>
</evidence>
<accession>A0A385SFP5</accession>
<organism evidence="4 5">
    <name type="scientific">Chryseolinea soli</name>
    <dbReference type="NCBI Taxonomy" id="2321403"/>
    <lineage>
        <taxon>Bacteria</taxon>
        <taxon>Pseudomonadati</taxon>
        <taxon>Bacteroidota</taxon>
        <taxon>Cytophagia</taxon>
        <taxon>Cytophagales</taxon>
        <taxon>Fulvivirgaceae</taxon>
        <taxon>Chryseolinea</taxon>
    </lineage>
</organism>
<dbReference type="Pfam" id="PF13426">
    <property type="entry name" value="PAS_9"/>
    <property type="match status" value="2"/>
</dbReference>
<sequence length="588" mass="65668">MKGRIIAACIFFLAAFAGTGVMCLAGNPVSYRWVAVGFDMVMLLSVVLILNSGVGYVFELLVRSDKTLNQEEKQYSRWSFNNLARLRQNQDLLHKKLEVTAALIANLSNTTLAGDGMANDAIGKALLNIRAEMLRIKDEEDKRAWISEGLARFGELLRSKTEMAEFGNQVISHLVKYTNANQGSLFIEYENSEGARYLELTACYAYEKRKFVEGRVFEGQGLLGQCMLEKDYIFITDVPKDYIKITSGLGFATPRNIVIAPLMVNDVFCGAIELAFFEVMKPHQVQFLKSVCKNIASEIASIKGIQRTQALLQESNALTQELQSREEETKRNLAELATAQEAMTHQQTELSGIVNAIDMTLATAEFDIAGTVKGANDIFLKVMGFELAELVGKSSGLLMGHDQTVEVMWESLRLGKSFSGEFKMKDRSGRELWLTGTFNPIVVRGNAPKKIVMFAQFTTQEKEKMNDLNGMVHALKLTLPVVEFNEQFSCKTANEKALKLFGVSRLELKNKTMLDFISPYYHFAWGKKQGEALMDEFSTVILPLVTPGREMSYEATLSVIRNPEGKVTKVVVIFVKEAKERVSVLAAM</sequence>
<dbReference type="InterPro" id="IPR029016">
    <property type="entry name" value="GAF-like_dom_sf"/>
</dbReference>
<dbReference type="Proteomes" id="UP000266183">
    <property type="component" value="Chromosome"/>
</dbReference>
<dbReference type="Pfam" id="PF13185">
    <property type="entry name" value="GAF_2"/>
    <property type="match status" value="1"/>
</dbReference>
<dbReference type="SUPFAM" id="SSF55785">
    <property type="entry name" value="PYP-like sensor domain (PAS domain)"/>
    <property type="match status" value="2"/>
</dbReference>
<dbReference type="OrthoDB" id="1120715at2"/>
<protein>
    <submittedName>
        <fullName evidence="4">PAS domain S-box protein</fullName>
    </submittedName>
</protein>
<proteinExistence type="predicted"/>
<feature type="coiled-coil region" evidence="1">
    <location>
        <begin position="308"/>
        <end position="339"/>
    </location>
</feature>
<feature type="transmembrane region" description="Helical" evidence="2">
    <location>
        <begin position="41"/>
        <end position="62"/>
    </location>
</feature>
<keyword evidence="2" id="KW-0472">Membrane</keyword>
<feature type="domain" description="PAS" evidence="3">
    <location>
        <begin position="466"/>
        <end position="534"/>
    </location>
</feature>
<dbReference type="CDD" id="cd00130">
    <property type="entry name" value="PAS"/>
    <property type="match status" value="2"/>
</dbReference>